<dbReference type="OrthoDB" id="10295777at2759"/>
<evidence type="ECO:0000313" key="2">
    <source>
        <dbReference type="EMBL" id="KAE9004661.1"/>
    </source>
</evidence>
<dbReference type="AlphaFoldDB" id="A0A6A3KBT2"/>
<dbReference type="Proteomes" id="UP000435112">
    <property type="component" value="Unassembled WGS sequence"/>
</dbReference>
<accession>A0A6A3KBT2</accession>
<proteinExistence type="predicted"/>
<sequence length="181" mass="20169">MGAVDLPLGEDIERGGSDGDADGDDTDKDGSVWMALPSALSSTERTFRTVETSVMDEQLQLVKRRATTHWWSCRVLPRQHTLHPTSSSSNAESSLPELERGRLSVQVQRVRLGDIEKFTYNTQRYATHGAPPVPVQHIEKRHARRAANDMVPVINLQGCKLDGDRALECRLKPPCTRSTHT</sequence>
<organism evidence="2 3">
    <name type="scientific">Phytophthora rubi</name>
    <dbReference type="NCBI Taxonomy" id="129364"/>
    <lineage>
        <taxon>Eukaryota</taxon>
        <taxon>Sar</taxon>
        <taxon>Stramenopiles</taxon>
        <taxon>Oomycota</taxon>
        <taxon>Peronosporomycetes</taxon>
        <taxon>Peronosporales</taxon>
        <taxon>Peronosporaceae</taxon>
        <taxon>Phytophthora</taxon>
    </lineage>
</organism>
<feature type="region of interest" description="Disordered" evidence="1">
    <location>
        <begin position="1"/>
        <end position="31"/>
    </location>
</feature>
<gene>
    <name evidence="2" type="ORF">PR002_g16998</name>
</gene>
<evidence type="ECO:0000313" key="3">
    <source>
        <dbReference type="Proteomes" id="UP000435112"/>
    </source>
</evidence>
<reference evidence="2 3" key="1">
    <citation type="submission" date="2018-09" db="EMBL/GenBank/DDBJ databases">
        <title>Genomic investigation of the strawberry pathogen Phytophthora fragariae indicates pathogenicity is determined by transcriptional variation in three key races.</title>
        <authorList>
            <person name="Adams T.M."/>
            <person name="Armitage A.D."/>
            <person name="Sobczyk M.K."/>
            <person name="Bates H.J."/>
            <person name="Dunwell J.M."/>
            <person name="Nellist C.F."/>
            <person name="Harrison R.J."/>
        </authorList>
    </citation>
    <scope>NUCLEOTIDE SEQUENCE [LARGE SCALE GENOMIC DNA]</scope>
    <source>
        <strain evidence="2 3">SCRP324</strain>
    </source>
</reference>
<name>A0A6A3KBT2_9STRA</name>
<dbReference type="EMBL" id="QXFU01001336">
    <property type="protein sequence ID" value="KAE9004661.1"/>
    <property type="molecule type" value="Genomic_DNA"/>
</dbReference>
<comment type="caution">
    <text evidence="2">The sequence shown here is derived from an EMBL/GenBank/DDBJ whole genome shotgun (WGS) entry which is preliminary data.</text>
</comment>
<evidence type="ECO:0000256" key="1">
    <source>
        <dbReference type="SAM" id="MobiDB-lite"/>
    </source>
</evidence>
<protein>
    <submittedName>
        <fullName evidence="2">Uncharacterized protein</fullName>
    </submittedName>
</protein>